<dbReference type="RefSeq" id="WP_210896382.1">
    <property type="nucleotide sequence ID" value="NZ_CP071696.1"/>
</dbReference>
<dbReference type="Proteomes" id="UP000671914">
    <property type="component" value="Chromosome"/>
</dbReference>
<evidence type="ECO:0000313" key="9">
    <source>
        <dbReference type="Proteomes" id="UP000671914"/>
    </source>
</evidence>
<dbReference type="GO" id="GO:0030313">
    <property type="term" value="C:cell envelope"/>
    <property type="evidence" value="ECO:0007669"/>
    <property type="project" value="UniProtKB-SubCell"/>
</dbReference>
<evidence type="ECO:0000256" key="3">
    <source>
        <dbReference type="ARBA" id="ARBA00022968"/>
    </source>
</evidence>
<evidence type="ECO:0000256" key="2">
    <source>
        <dbReference type="ARBA" id="ARBA00022748"/>
    </source>
</evidence>
<dbReference type="InterPro" id="IPR013766">
    <property type="entry name" value="Thioredoxin_domain"/>
</dbReference>
<feature type="domain" description="Thioredoxin" evidence="7">
    <location>
        <begin position="47"/>
        <end position="197"/>
    </location>
</feature>
<dbReference type="GO" id="GO:0017004">
    <property type="term" value="P:cytochrome complex assembly"/>
    <property type="evidence" value="ECO:0007669"/>
    <property type="project" value="UniProtKB-KW"/>
</dbReference>
<dbReference type="InterPro" id="IPR050553">
    <property type="entry name" value="Thioredoxin_ResA/DsbE_sf"/>
</dbReference>
<feature type="signal peptide" evidence="6">
    <location>
        <begin position="1"/>
        <end position="17"/>
    </location>
</feature>
<evidence type="ECO:0000313" key="8">
    <source>
        <dbReference type="EMBL" id="QTX03615.1"/>
    </source>
</evidence>
<dbReference type="InterPro" id="IPR013740">
    <property type="entry name" value="Redoxin"/>
</dbReference>
<keyword evidence="6" id="KW-0732">Signal</keyword>
<evidence type="ECO:0000259" key="7">
    <source>
        <dbReference type="PROSITE" id="PS51352"/>
    </source>
</evidence>
<dbReference type="PROSITE" id="PS51257">
    <property type="entry name" value="PROKAR_LIPOPROTEIN"/>
    <property type="match status" value="1"/>
</dbReference>
<proteinExistence type="predicted"/>
<keyword evidence="5" id="KW-0676">Redox-active center</keyword>
<keyword evidence="3" id="KW-0735">Signal-anchor</keyword>
<dbReference type="EMBL" id="CP071696">
    <property type="protein sequence ID" value="QTX03615.1"/>
    <property type="molecule type" value="Genomic_DNA"/>
</dbReference>
<organism evidence="8 9">
    <name type="scientific">Agromyces archimandritae</name>
    <dbReference type="NCBI Taxonomy" id="2781962"/>
    <lineage>
        <taxon>Bacteria</taxon>
        <taxon>Bacillati</taxon>
        <taxon>Actinomycetota</taxon>
        <taxon>Actinomycetes</taxon>
        <taxon>Micrococcales</taxon>
        <taxon>Microbacteriaceae</taxon>
        <taxon>Agromyces</taxon>
    </lineage>
</organism>
<name>A0A975FJF0_9MICO</name>
<evidence type="ECO:0000256" key="6">
    <source>
        <dbReference type="SAM" id="SignalP"/>
    </source>
</evidence>
<evidence type="ECO:0000256" key="1">
    <source>
        <dbReference type="ARBA" id="ARBA00004196"/>
    </source>
</evidence>
<dbReference type="GO" id="GO:0016491">
    <property type="term" value="F:oxidoreductase activity"/>
    <property type="evidence" value="ECO:0007669"/>
    <property type="project" value="InterPro"/>
</dbReference>
<keyword evidence="2" id="KW-0201">Cytochrome c-type biogenesis</keyword>
<sequence length="202" mass="20682">MRRGFAALAAASVLVLAGCTPDDGLAEQYREGSGKNYIAGDGTVQEWAAGNRDEPVVFEGVTVDGDAFDSTALDGEVLVVNFWYASCAPCRAEAPILQSVSEDFAGAGASVVGVNVRDQAATAASFEGDYGLDYPSIIDIDSGSAQLAFAGSVRPNAVPTTIVLDAEHRVAARILGQLPEGSVLQTIVGDLVEEAGGAGEQG</sequence>
<accession>A0A975FJF0</accession>
<gene>
    <name evidence="8" type="ORF">G127AT_09690</name>
</gene>
<feature type="chain" id="PRO_5038341829" evidence="6">
    <location>
        <begin position="18"/>
        <end position="202"/>
    </location>
</feature>
<keyword evidence="4" id="KW-1015">Disulfide bond</keyword>
<keyword evidence="9" id="KW-1185">Reference proteome</keyword>
<dbReference type="PANTHER" id="PTHR42852">
    <property type="entry name" value="THIOL:DISULFIDE INTERCHANGE PROTEIN DSBE"/>
    <property type="match status" value="1"/>
</dbReference>
<evidence type="ECO:0000256" key="4">
    <source>
        <dbReference type="ARBA" id="ARBA00023157"/>
    </source>
</evidence>
<dbReference type="KEGG" id="aarc:G127AT_09690"/>
<dbReference type="PANTHER" id="PTHR42852:SF6">
    <property type="entry name" value="THIOL:DISULFIDE INTERCHANGE PROTEIN DSBE"/>
    <property type="match status" value="1"/>
</dbReference>
<protein>
    <submittedName>
        <fullName evidence="8">TlpA family protein disulfide reductase</fullName>
    </submittedName>
</protein>
<dbReference type="CDD" id="cd02966">
    <property type="entry name" value="TlpA_like_family"/>
    <property type="match status" value="1"/>
</dbReference>
<dbReference type="AlphaFoldDB" id="A0A975FJF0"/>
<dbReference type="Pfam" id="PF08534">
    <property type="entry name" value="Redoxin"/>
    <property type="match status" value="1"/>
</dbReference>
<dbReference type="SUPFAM" id="SSF52833">
    <property type="entry name" value="Thioredoxin-like"/>
    <property type="match status" value="1"/>
</dbReference>
<keyword evidence="3" id="KW-0812">Transmembrane</keyword>
<dbReference type="PROSITE" id="PS51352">
    <property type="entry name" value="THIOREDOXIN_2"/>
    <property type="match status" value="1"/>
</dbReference>
<evidence type="ECO:0000256" key="5">
    <source>
        <dbReference type="ARBA" id="ARBA00023284"/>
    </source>
</evidence>
<dbReference type="InterPro" id="IPR036249">
    <property type="entry name" value="Thioredoxin-like_sf"/>
</dbReference>
<reference evidence="8" key="1">
    <citation type="submission" date="2021-03" db="EMBL/GenBank/DDBJ databases">
        <title>Agromyces archimandritus sp. nov., isolated from the cockroach Archimandrita tessellata.</title>
        <authorList>
            <person name="Guzman J."/>
            <person name="Ortuzar M."/>
            <person name="Poehlein A."/>
            <person name="Daniel R."/>
            <person name="Trujillo M."/>
            <person name="Vilcinskas A."/>
        </authorList>
    </citation>
    <scope>NUCLEOTIDE SEQUENCE</scope>
    <source>
        <strain evidence="8">G127AT</strain>
    </source>
</reference>
<comment type="subcellular location">
    <subcellularLocation>
        <location evidence="1">Cell envelope</location>
    </subcellularLocation>
</comment>
<dbReference type="Gene3D" id="3.40.30.10">
    <property type="entry name" value="Glutaredoxin"/>
    <property type="match status" value="1"/>
</dbReference>